<protein>
    <recommendedName>
        <fullName evidence="4">Exonuclease domain-containing protein</fullName>
    </recommendedName>
</protein>
<dbReference type="InterPro" id="IPR036397">
    <property type="entry name" value="RNaseH_sf"/>
</dbReference>
<dbReference type="PANTHER" id="PTHR30231">
    <property type="entry name" value="DNA POLYMERASE III SUBUNIT EPSILON"/>
    <property type="match status" value="1"/>
</dbReference>
<dbReference type="InterPro" id="IPR013520">
    <property type="entry name" value="Ribonucl_H"/>
</dbReference>
<feature type="domain" description="Exonuclease" evidence="4">
    <location>
        <begin position="46"/>
        <end position="275"/>
    </location>
</feature>
<reference evidence="5" key="1">
    <citation type="journal article" date="2020" name="Nature">
        <title>Giant virus diversity and host interactions through global metagenomics.</title>
        <authorList>
            <person name="Schulz F."/>
            <person name="Roux S."/>
            <person name="Paez-Espino D."/>
            <person name="Jungbluth S."/>
            <person name="Walsh D.A."/>
            <person name="Denef V.J."/>
            <person name="McMahon K.D."/>
            <person name="Konstantinidis K.T."/>
            <person name="Eloe-Fadrosh E.A."/>
            <person name="Kyrpides N.C."/>
            <person name="Woyke T."/>
        </authorList>
    </citation>
    <scope>NUCLEOTIDE SEQUENCE</scope>
    <source>
        <strain evidence="5">GVMAG-M-3300023184-68</strain>
    </source>
</reference>
<evidence type="ECO:0000313" key="5">
    <source>
        <dbReference type="EMBL" id="QHT90419.1"/>
    </source>
</evidence>
<dbReference type="GO" id="GO:0003676">
    <property type="term" value="F:nucleic acid binding"/>
    <property type="evidence" value="ECO:0007669"/>
    <property type="project" value="InterPro"/>
</dbReference>
<dbReference type="InterPro" id="IPR012337">
    <property type="entry name" value="RNaseH-like_sf"/>
</dbReference>
<dbReference type="PANTHER" id="PTHR30231:SF4">
    <property type="entry name" value="PROTEIN NEN2"/>
    <property type="match status" value="1"/>
</dbReference>
<dbReference type="SMART" id="SM00479">
    <property type="entry name" value="EXOIII"/>
    <property type="match status" value="1"/>
</dbReference>
<evidence type="ECO:0000256" key="2">
    <source>
        <dbReference type="ARBA" id="ARBA00022801"/>
    </source>
</evidence>
<dbReference type="Gene3D" id="3.30.420.10">
    <property type="entry name" value="Ribonuclease H-like superfamily/Ribonuclease H"/>
    <property type="match status" value="1"/>
</dbReference>
<evidence type="ECO:0000256" key="1">
    <source>
        <dbReference type="ARBA" id="ARBA00022722"/>
    </source>
</evidence>
<dbReference type="EMBL" id="MN740154">
    <property type="protein sequence ID" value="QHT90419.1"/>
    <property type="molecule type" value="Genomic_DNA"/>
</dbReference>
<dbReference type="GO" id="GO:0008408">
    <property type="term" value="F:3'-5' exonuclease activity"/>
    <property type="evidence" value="ECO:0007669"/>
    <property type="project" value="TreeGrafter"/>
</dbReference>
<name>A0A6C0ICF1_9ZZZZ</name>
<sequence length="275" mass="32455">MISTVKLHVKFQSPYYTRSQRKMIEYEMLSDTIKNYKPIREEPPRLTMIFDTETSGLLPKGECSIDQKPYILQLSYVLYDEDKEMVVEEYNHYIRLHDMTIEIDKGASEIHKISKEILNTRGIPIEEALTQFYKDYRRSTRIVGHNISFDMQMILIEVERNYHKMTANGCVSPECIFNKMYEKVHGVDHFDTMEHGIHICNIAVESNRYGKLGKDEYMVPVNVNGMVFEKRMYKKRPSLLELLLQLNLEVGKLHDSIEDVYGCVRIYQKIKHVVR</sequence>
<organism evidence="5">
    <name type="scientific">viral metagenome</name>
    <dbReference type="NCBI Taxonomy" id="1070528"/>
    <lineage>
        <taxon>unclassified sequences</taxon>
        <taxon>metagenomes</taxon>
        <taxon>organismal metagenomes</taxon>
    </lineage>
</organism>
<keyword evidence="1" id="KW-0540">Nuclease</keyword>
<accession>A0A6C0ICF1</accession>
<evidence type="ECO:0000256" key="3">
    <source>
        <dbReference type="ARBA" id="ARBA00022839"/>
    </source>
</evidence>
<dbReference type="CDD" id="cd06127">
    <property type="entry name" value="DEDDh"/>
    <property type="match status" value="1"/>
</dbReference>
<keyword evidence="2" id="KW-0378">Hydrolase</keyword>
<proteinExistence type="predicted"/>
<keyword evidence="3" id="KW-0269">Exonuclease</keyword>
<evidence type="ECO:0000259" key="4">
    <source>
        <dbReference type="SMART" id="SM00479"/>
    </source>
</evidence>
<dbReference type="SUPFAM" id="SSF53098">
    <property type="entry name" value="Ribonuclease H-like"/>
    <property type="match status" value="1"/>
</dbReference>
<dbReference type="Pfam" id="PF00929">
    <property type="entry name" value="RNase_T"/>
    <property type="match status" value="1"/>
</dbReference>
<dbReference type="AlphaFoldDB" id="A0A6C0ICF1"/>